<dbReference type="AlphaFoldDB" id="A0A8K0I1C8"/>
<evidence type="ECO:0000313" key="9">
    <source>
        <dbReference type="Proteomes" id="UP000797356"/>
    </source>
</evidence>
<comment type="caution">
    <text evidence="8">The sequence shown here is derived from an EMBL/GenBank/DDBJ whole genome shotgun (WGS) entry which is preliminary data.</text>
</comment>
<organism evidence="8 9">
    <name type="scientific">Cocos nucifera</name>
    <name type="common">Coconut palm</name>
    <dbReference type="NCBI Taxonomy" id="13894"/>
    <lineage>
        <taxon>Eukaryota</taxon>
        <taxon>Viridiplantae</taxon>
        <taxon>Streptophyta</taxon>
        <taxon>Embryophyta</taxon>
        <taxon>Tracheophyta</taxon>
        <taxon>Spermatophyta</taxon>
        <taxon>Magnoliopsida</taxon>
        <taxon>Liliopsida</taxon>
        <taxon>Arecaceae</taxon>
        <taxon>Arecoideae</taxon>
        <taxon>Cocoseae</taxon>
        <taxon>Attaleinae</taxon>
        <taxon>Cocos</taxon>
    </lineage>
</organism>
<dbReference type="Pfam" id="PF00909">
    <property type="entry name" value="Ammonium_transp"/>
    <property type="match status" value="1"/>
</dbReference>
<accession>A0A8K0I1C8</accession>
<evidence type="ECO:0000256" key="2">
    <source>
        <dbReference type="ARBA" id="ARBA00005887"/>
    </source>
</evidence>
<dbReference type="PANTHER" id="PTHR43029:SF11">
    <property type="entry name" value="AMMONIUM TRANSPORTER"/>
    <property type="match status" value="1"/>
</dbReference>
<evidence type="ECO:0000256" key="1">
    <source>
        <dbReference type="ARBA" id="ARBA00004141"/>
    </source>
</evidence>
<name>A0A8K0I1C8_COCNU</name>
<protein>
    <submittedName>
        <fullName evidence="8">Ammonium transporter 3 member 1</fullName>
    </submittedName>
</protein>
<dbReference type="InterPro" id="IPR029020">
    <property type="entry name" value="Ammonium/urea_transptr"/>
</dbReference>
<gene>
    <name evidence="8" type="ORF">COCNU_03G000370</name>
</gene>
<dbReference type="SUPFAM" id="SSF111352">
    <property type="entry name" value="Ammonium transporter"/>
    <property type="match status" value="1"/>
</dbReference>
<dbReference type="Proteomes" id="UP000797356">
    <property type="component" value="Chromosome 3"/>
</dbReference>
<dbReference type="GO" id="GO:0008519">
    <property type="term" value="F:ammonium channel activity"/>
    <property type="evidence" value="ECO:0007669"/>
    <property type="project" value="InterPro"/>
</dbReference>
<evidence type="ECO:0000259" key="7">
    <source>
        <dbReference type="Pfam" id="PF00909"/>
    </source>
</evidence>
<keyword evidence="5 6" id="KW-0472">Membrane</keyword>
<comment type="similarity">
    <text evidence="2">Belongs to the ammonia transporter channel (TC 1.A.11.2) family.</text>
</comment>
<proteinExistence type="inferred from homology"/>
<keyword evidence="9" id="KW-1185">Reference proteome</keyword>
<evidence type="ECO:0000256" key="5">
    <source>
        <dbReference type="ARBA" id="ARBA00023136"/>
    </source>
</evidence>
<dbReference type="PANTHER" id="PTHR43029">
    <property type="entry name" value="AMMONIUM TRANSPORTER MEP2"/>
    <property type="match status" value="1"/>
</dbReference>
<comment type="subcellular location">
    <subcellularLocation>
        <location evidence="1">Membrane</location>
        <topology evidence="1">Multi-pass membrane protein</topology>
    </subcellularLocation>
</comment>
<evidence type="ECO:0000256" key="4">
    <source>
        <dbReference type="ARBA" id="ARBA00022989"/>
    </source>
</evidence>
<dbReference type="Gene3D" id="1.10.3430.10">
    <property type="entry name" value="Ammonium transporter AmtB like domains"/>
    <property type="match status" value="1"/>
</dbReference>
<sequence>MMVLHKKIKLLKKVDDTLAVFHTHAVAGSLGGILTGIFADPSLNHLFFGDDPRYIGLGYAFKDGRAAAGFRQMGMQFAGIAFIVAINVTITTAICLLIRLVVPLRLSDEEMLVGDDAIHGEDAYAVWGDGETYENSIHGMGNISVDKADEMI</sequence>
<evidence type="ECO:0000256" key="6">
    <source>
        <dbReference type="SAM" id="Phobius"/>
    </source>
</evidence>
<feature type="transmembrane region" description="Helical" evidence="6">
    <location>
        <begin position="20"/>
        <end position="39"/>
    </location>
</feature>
<dbReference type="InterPro" id="IPR001905">
    <property type="entry name" value="Ammonium_transpt"/>
</dbReference>
<reference evidence="8" key="2">
    <citation type="submission" date="2019-07" db="EMBL/GenBank/DDBJ databases">
        <authorList>
            <person name="Yang Y."/>
            <person name="Bocs S."/>
            <person name="Baudouin L."/>
        </authorList>
    </citation>
    <scope>NUCLEOTIDE SEQUENCE</scope>
    <source>
        <tissue evidence="8">Spear leaf of Hainan Tall coconut</tissue>
    </source>
</reference>
<dbReference type="GO" id="GO:0005886">
    <property type="term" value="C:plasma membrane"/>
    <property type="evidence" value="ECO:0007669"/>
    <property type="project" value="TreeGrafter"/>
</dbReference>
<evidence type="ECO:0000313" key="8">
    <source>
        <dbReference type="EMBL" id="KAG1333918.1"/>
    </source>
</evidence>
<feature type="transmembrane region" description="Helical" evidence="6">
    <location>
        <begin position="77"/>
        <end position="102"/>
    </location>
</feature>
<keyword evidence="3 6" id="KW-0812">Transmembrane</keyword>
<dbReference type="OrthoDB" id="534912at2759"/>
<dbReference type="InterPro" id="IPR024041">
    <property type="entry name" value="NH4_transpt_AmtB-like_dom"/>
</dbReference>
<dbReference type="EMBL" id="CM017874">
    <property type="protein sequence ID" value="KAG1333918.1"/>
    <property type="molecule type" value="Genomic_DNA"/>
</dbReference>
<feature type="domain" description="Ammonium transporter AmtB-like" evidence="7">
    <location>
        <begin position="6"/>
        <end position="124"/>
    </location>
</feature>
<reference evidence="8" key="1">
    <citation type="journal article" date="2017" name="Gigascience">
        <title>The genome draft of coconut (Cocos nucifera).</title>
        <authorList>
            <person name="Xiao Y."/>
            <person name="Xu P."/>
            <person name="Fan H."/>
            <person name="Baudouin L."/>
            <person name="Xia W."/>
            <person name="Bocs S."/>
            <person name="Xu J."/>
            <person name="Li Q."/>
            <person name="Guo A."/>
            <person name="Zhou L."/>
            <person name="Li J."/>
            <person name="Wu Y."/>
            <person name="Ma Z."/>
            <person name="Armero A."/>
            <person name="Issali A.E."/>
            <person name="Liu N."/>
            <person name="Peng M."/>
            <person name="Yang Y."/>
        </authorList>
    </citation>
    <scope>NUCLEOTIDE SEQUENCE</scope>
    <source>
        <tissue evidence="8">Spear leaf of Hainan Tall coconut</tissue>
    </source>
</reference>
<keyword evidence="4 6" id="KW-1133">Transmembrane helix</keyword>
<evidence type="ECO:0000256" key="3">
    <source>
        <dbReference type="ARBA" id="ARBA00022692"/>
    </source>
</evidence>